<protein>
    <submittedName>
        <fullName evidence="10">Iron complex transport system permease protein</fullName>
    </submittedName>
</protein>
<evidence type="ECO:0000256" key="4">
    <source>
        <dbReference type="ARBA" id="ARBA00022475"/>
    </source>
</evidence>
<evidence type="ECO:0000256" key="8">
    <source>
        <dbReference type="SAM" id="MobiDB-lite"/>
    </source>
</evidence>
<dbReference type="CDD" id="cd06550">
    <property type="entry name" value="TM_ABC_iron-siderophores_like"/>
    <property type="match status" value="1"/>
</dbReference>
<comment type="caution">
    <text evidence="10">The sequence shown here is derived from an EMBL/GenBank/DDBJ whole genome shotgun (WGS) entry which is preliminary data.</text>
</comment>
<evidence type="ECO:0000256" key="5">
    <source>
        <dbReference type="ARBA" id="ARBA00022692"/>
    </source>
</evidence>
<keyword evidence="3" id="KW-0813">Transport</keyword>
<feature type="region of interest" description="Disordered" evidence="8">
    <location>
        <begin position="1"/>
        <end position="54"/>
    </location>
</feature>
<feature type="transmembrane region" description="Helical" evidence="9">
    <location>
        <begin position="358"/>
        <end position="376"/>
    </location>
</feature>
<evidence type="ECO:0000313" key="10">
    <source>
        <dbReference type="EMBL" id="MBB3049332.1"/>
    </source>
</evidence>
<evidence type="ECO:0000256" key="7">
    <source>
        <dbReference type="ARBA" id="ARBA00023136"/>
    </source>
</evidence>
<dbReference type="AlphaFoldDB" id="A0A839RW50"/>
<evidence type="ECO:0000256" key="6">
    <source>
        <dbReference type="ARBA" id="ARBA00022989"/>
    </source>
</evidence>
<comment type="similarity">
    <text evidence="2">Belongs to the binding-protein-dependent transport system permease family. FecCD subfamily.</text>
</comment>
<evidence type="ECO:0000256" key="9">
    <source>
        <dbReference type="SAM" id="Phobius"/>
    </source>
</evidence>
<accession>A0A839RW50</accession>
<proteinExistence type="inferred from homology"/>
<dbReference type="EMBL" id="JACHWU010000001">
    <property type="protein sequence ID" value="MBB3049332.1"/>
    <property type="molecule type" value="Genomic_DNA"/>
</dbReference>
<gene>
    <name evidence="10" type="ORF">FHS23_000327</name>
</gene>
<feature type="transmembrane region" description="Helical" evidence="9">
    <location>
        <begin position="110"/>
        <end position="130"/>
    </location>
</feature>
<dbReference type="RefSeq" id="WP_183646598.1">
    <property type="nucleotide sequence ID" value="NZ_JACHWU010000001.1"/>
</dbReference>
<sequence length="384" mass="38858">MSSTAGTEPGARTSPGARGGRGAGDAAVPGGAAPTDRASATAHEPPTPAPTTRGTVVRGAGLLVAVGVLLLLALASVWFGSKGIPFLQTWDLLWHADGSDASVVIHEYRIPRTILAVLVGASLGLAGALMQALTRNPLADPGLLGITMGASTGVALALTYLGITTVLGYVWLAFAGAAVASVVVYALGSAGARSATPERLVVAGAAVTAVLFAVNSGLMLTAPDAFEEFRRWQVGSLSGRYYDVLLPVLPFMAVGVAAALLLMRPLNALAMGDDLGKALGAHPDRIRIAGAVAITLLCGAATAAVGPIGFVGLAVPHVARFIAGPDQRWVLPYSLVLAPMLLVGADVAGRVVAPPAEIQVGIVTAVIGVPVFLVLCRKRKLTSL</sequence>
<keyword evidence="6 9" id="KW-1133">Transmembrane helix</keyword>
<dbReference type="GO" id="GO:0033214">
    <property type="term" value="P:siderophore-iron import into cell"/>
    <property type="evidence" value="ECO:0007669"/>
    <property type="project" value="TreeGrafter"/>
</dbReference>
<feature type="transmembrane region" description="Helical" evidence="9">
    <location>
        <begin position="330"/>
        <end position="352"/>
    </location>
</feature>
<keyword evidence="7 9" id="KW-0472">Membrane</keyword>
<evidence type="ECO:0000256" key="3">
    <source>
        <dbReference type="ARBA" id="ARBA00022448"/>
    </source>
</evidence>
<dbReference type="FunFam" id="1.10.3470.10:FF:000001">
    <property type="entry name" value="Vitamin B12 ABC transporter permease BtuC"/>
    <property type="match status" value="1"/>
</dbReference>
<name>A0A839RW50_9PSEU</name>
<dbReference type="GO" id="GO:0022857">
    <property type="term" value="F:transmembrane transporter activity"/>
    <property type="evidence" value="ECO:0007669"/>
    <property type="project" value="InterPro"/>
</dbReference>
<dbReference type="PANTHER" id="PTHR30472:SF1">
    <property type="entry name" value="FE(3+) DICITRATE TRANSPORT SYSTEM PERMEASE PROTEIN FECC-RELATED"/>
    <property type="match status" value="1"/>
</dbReference>
<dbReference type="GO" id="GO:0005886">
    <property type="term" value="C:plasma membrane"/>
    <property type="evidence" value="ECO:0007669"/>
    <property type="project" value="UniProtKB-SubCell"/>
</dbReference>
<reference evidence="10 11" key="1">
    <citation type="submission" date="2020-08" db="EMBL/GenBank/DDBJ databases">
        <title>Genomic Encyclopedia of Type Strains, Phase III (KMG-III): the genomes of soil and plant-associated and newly described type strains.</title>
        <authorList>
            <person name="Whitman W."/>
        </authorList>
    </citation>
    <scope>NUCLEOTIDE SEQUENCE [LARGE SCALE GENOMIC DNA]</scope>
    <source>
        <strain evidence="10 11">CECT 8577</strain>
    </source>
</reference>
<feature type="compositionally biased region" description="Low complexity" evidence="8">
    <location>
        <begin position="24"/>
        <end position="44"/>
    </location>
</feature>
<dbReference type="InterPro" id="IPR037294">
    <property type="entry name" value="ABC_BtuC-like"/>
</dbReference>
<keyword evidence="11" id="KW-1185">Reference proteome</keyword>
<keyword evidence="4" id="KW-1003">Cell membrane</keyword>
<evidence type="ECO:0000256" key="2">
    <source>
        <dbReference type="ARBA" id="ARBA00007935"/>
    </source>
</evidence>
<dbReference type="InterPro" id="IPR000522">
    <property type="entry name" value="ABC_transptr_permease_BtuC"/>
</dbReference>
<dbReference type="SUPFAM" id="SSF81345">
    <property type="entry name" value="ABC transporter involved in vitamin B12 uptake, BtuC"/>
    <property type="match status" value="1"/>
</dbReference>
<evidence type="ECO:0000313" key="11">
    <source>
        <dbReference type="Proteomes" id="UP000550714"/>
    </source>
</evidence>
<feature type="transmembrane region" description="Helical" evidence="9">
    <location>
        <begin position="60"/>
        <end position="80"/>
    </location>
</feature>
<feature type="transmembrane region" description="Helical" evidence="9">
    <location>
        <begin position="169"/>
        <end position="188"/>
    </location>
</feature>
<evidence type="ECO:0000256" key="1">
    <source>
        <dbReference type="ARBA" id="ARBA00004651"/>
    </source>
</evidence>
<dbReference type="PANTHER" id="PTHR30472">
    <property type="entry name" value="FERRIC ENTEROBACTIN TRANSPORT SYSTEM PERMEASE PROTEIN"/>
    <property type="match status" value="1"/>
</dbReference>
<dbReference type="Proteomes" id="UP000550714">
    <property type="component" value="Unassembled WGS sequence"/>
</dbReference>
<feature type="transmembrane region" description="Helical" evidence="9">
    <location>
        <begin position="200"/>
        <end position="221"/>
    </location>
</feature>
<organism evidence="10 11">
    <name type="scientific">Prauserella isguenensis</name>
    <dbReference type="NCBI Taxonomy" id="1470180"/>
    <lineage>
        <taxon>Bacteria</taxon>
        <taxon>Bacillati</taxon>
        <taxon>Actinomycetota</taxon>
        <taxon>Actinomycetes</taxon>
        <taxon>Pseudonocardiales</taxon>
        <taxon>Pseudonocardiaceae</taxon>
        <taxon>Prauserella</taxon>
    </lineage>
</organism>
<keyword evidence="5 9" id="KW-0812">Transmembrane</keyword>
<comment type="subcellular location">
    <subcellularLocation>
        <location evidence="1">Cell membrane</location>
        <topology evidence="1">Multi-pass membrane protein</topology>
    </subcellularLocation>
</comment>
<dbReference type="Gene3D" id="1.10.3470.10">
    <property type="entry name" value="ABC transporter involved in vitamin B12 uptake, BtuC"/>
    <property type="match status" value="1"/>
</dbReference>
<dbReference type="Pfam" id="PF01032">
    <property type="entry name" value="FecCD"/>
    <property type="match status" value="1"/>
</dbReference>
<feature type="transmembrane region" description="Helical" evidence="9">
    <location>
        <begin position="142"/>
        <end position="163"/>
    </location>
</feature>
<feature type="transmembrane region" description="Helical" evidence="9">
    <location>
        <begin position="241"/>
        <end position="262"/>
    </location>
</feature>